<dbReference type="Gene3D" id="3.40.50.720">
    <property type="entry name" value="NAD(P)-binding Rossmann-like Domain"/>
    <property type="match status" value="1"/>
</dbReference>
<dbReference type="PRINTS" id="PR01713">
    <property type="entry name" value="NUCEPIMERASE"/>
</dbReference>
<dbReference type="InterPro" id="IPR036291">
    <property type="entry name" value="NAD(P)-bd_dom_sf"/>
</dbReference>
<protein>
    <submittedName>
        <fullName evidence="3">UDP-glucuronate 4-epimerase</fullName>
    </submittedName>
</protein>
<dbReference type="InterPro" id="IPR001509">
    <property type="entry name" value="Epimerase_deHydtase"/>
</dbReference>
<accession>A0A1N6XGU2</accession>
<evidence type="ECO:0000256" key="1">
    <source>
        <dbReference type="ARBA" id="ARBA00023027"/>
    </source>
</evidence>
<dbReference type="PANTHER" id="PTHR43574">
    <property type="entry name" value="EPIMERASE-RELATED"/>
    <property type="match status" value="1"/>
</dbReference>
<reference evidence="4" key="1">
    <citation type="submission" date="2017-01" db="EMBL/GenBank/DDBJ databases">
        <authorList>
            <person name="Varghese N."/>
            <person name="Submissions S."/>
        </authorList>
    </citation>
    <scope>NUCLEOTIDE SEQUENCE [LARGE SCALE GENOMIC DNA]</scope>
    <source>
        <strain evidence="4">DM9</strain>
    </source>
</reference>
<keyword evidence="1" id="KW-0520">NAD</keyword>
<sequence>MNMSRKKRILVTGSAGFIGHHVVMALQHNHFEVVGLDVINHYYDPALKYDRLKEQGFEKSRISYNNCIQSSDIASRQFIQLDLTDAHSLDKLFQEQQFEIVVHLAAQAGVLYSLENPIAYVESNLVGFANILEACRKYPVKHLLFASSSSVYGQNVEIPFSTSHNTDHPISFYAATKKANEVMAYSYAHLYGIPTTGMRFFTVYGPWGRPDMACLHFAKCIAEERTIHLYNQGNMWRDFTYVDDVVTAVTKLLLRAPKIAKKRAPEAPFRLYNIGNNQPVLLLEMVALLESGLHKKASIDLLPMQSGDVPVTYADVDDLVTAIGYRPRTCLEEGIGKFLSWFKAYYKNQAMEKAA</sequence>
<evidence type="ECO:0000313" key="4">
    <source>
        <dbReference type="Proteomes" id="UP000185924"/>
    </source>
</evidence>
<keyword evidence="4" id="KW-1185">Reference proteome</keyword>
<feature type="domain" description="NAD-dependent epimerase/dehydratase" evidence="2">
    <location>
        <begin position="9"/>
        <end position="260"/>
    </location>
</feature>
<evidence type="ECO:0000259" key="2">
    <source>
        <dbReference type="Pfam" id="PF01370"/>
    </source>
</evidence>
<name>A0A1N6XGU2_9BACT</name>
<organism evidence="3 4">
    <name type="scientific">Pontibacter lucknowensis</name>
    <dbReference type="NCBI Taxonomy" id="1077936"/>
    <lineage>
        <taxon>Bacteria</taxon>
        <taxon>Pseudomonadati</taxon>
        <taxon>Bacteroidota</taxon>
        <taxon>Cytophagia</taxon>
        <taxon>Cytophagales</taxon>
        <taxon>Hymenobacteraceae</taxon>
        <taxon>Pontibacter</taxon>
    </lineage>
</organism>
<dbReference type="Pfam" id="PF01370">
    <property type="entry name" value="Epimerase"/>
    <property type="match status" value="1"/>
</dbReference>
<dbReference type="AlphaFoldDB" id="A0A1N6XGU2"/>
<dbReference type="STRING" id="1077936.SAMN05421545_2137"/>
<evidence type="ECO:0000313" key="3">
    <source>
        <dbReference type="EMBL" id="SIR01606.1"/>
    </source>
</evidence>
<gene>
    <name evidence="3" type="ORF">SAMN05421545_2137</name>
</gene>
<dbReference type="Proteomes" id="UP000185924">
    <property type="component" value="Unassembled WGS sequence"/>
</dbReference>
<dbReference type="SUPFAM" id="SSF51735">
    <property type="entry name" value="NAD(P)-binding Rossmann-fold domains"/>
    <property type="match status" value="1"/>
</dbReference>
<proteinExistence type="predicted"/>
<dbReference type="EMBL" id="FTNM01000002">
    <property type="protein sequence ID" value="SIR01606.1"/>
    <property type="molecule type" value="Genomic_DNA"/>
</dbReference>